<gene>
    <name evidence="1" type="ORF">BK022_00835</name>
</gene>
<protein>
    <submittedName>
        <fullName evidence="1">Uncharacterized protein</fullName>
    </submittedName>
</protein>
<dbReference type="Proteomes" id="UP000180215">
    <property type="component" value="Unassembled WGS sequence"/>
</dbReference>
<evidence type="ECO:0000313" key="1">
    <source>
        <dbReference type="EMBL" id="OHV18199.1"/>
    </source>
</evidence>
<comment type="caution">
    <text evidence="1">The sequence shown here is derived from an EMBL/GenBank/DDBJ whole genome shotgun (WGS) entry which is preliminary data.</text>
</comment>
<sequence length="91" mass="10792">MLEMALLVRELQRSAKGPVENDEDWWRLVFDTDTKRLYVEHEWQHTDVRGAGHSDHGKEQIEIPEYLLQAGQTTGHRELWRLIRTLFAEAH</sequence>
<organism evidence="1 2">
    <name type="scientific">Methylorubrum extorquens</name>
    <name type="common">Methylobacterium dichloromethanicum</name>
    <name type="synonym">Methylobacterium extorquens</name>
    <dbReference type="NCBI Taxonomy" id="408"/>
    <lineage>
        <taxon>Bacteria</taxon>
        <taxon>Pseudomonadati</taxon>
        <taxon>Pseudomonadota</taxon>
        <taxon>Alphaproteobacteria</taxon>
        <taxon>Hyphomicrobiales</taxon>
        <taxon>Methylobacteriaceae</taxon>
        <taxon>Methylorubrum</taxon>
    </lineage>
</organism>
<name>A0A1S1PAM1_METEX</name>
<evidence type="ECO:0000313" key="2">
    <source>
        <dbReference type="Proteomes" id="UP000180215"/>
    </source>
</evidence>
<proteinExistence type="predicted"/>
<accession>A0A1S1PAM1</accession>
<reference evidence="1 2" key="1">
    <citation type="submission" date="2016-10" db="EMBL/GenBank/DDBJ databases">
        <title>Draft genome sequence of Methylobacterium extorquens CP3, a seed endophyte of Crotalaria pumila with plant growth-promoting and metal tolerance properties.</title>
        <authorList>
            <person name="Sanchez-Lopez A.S."/>
            <person name="Van Hamme J.D."/>
            <person name="Thijs S."/>
            <person name="Mcammond B.M."/>
            <person name="Stevens V."/>
            <person name="Gonzalez-Chavez M.D.C."/>
            <person name="Vangronsveld J."/>
        </authorList>
    </citation>
    <scope>NUCLEOTIDE SEQUENCE [LARGE SCALE GENOMIC DNA]</scope>
    <source>
        <strain evidence="1 2">CP3</strain>
    </source>
</reference>
<dbReference type="AlphaFoldDB" id="A0A1S1PAM1"/>
<dbReference type="EMBL" id="MNAO01000004">
    <property type="protein sequence ID" value="OHV18199.1"/>
    <property type="molecule type" value="Genomic_DNA"/>
</dbReference>